<organism evidence="1 2">
    <name type="scientific">Thalassobacterium maritimum</name>
    <dbReference type="NCBI Taxonomy" id="3041265"/>
    <lineage>
        <taxon>Bacteria</taxon>
        <taxon>Pseudomonadati</taxon>
        <taxon>Verrucomicrobiota</taxon>
        <taxon>Opitutia</taxon>
        <taxon>Puniceicoccales</taxon>
        <taxon>Coraliomargaritaceae</taxon>
        <taxon>Thalassobacterium</taxon>
    </lineage>
</organism>
<accession>A0ABU1AYD3</accession>
<evidence type="ECO:0000313" key="1">
    <source>
        <dbReference type="EMBL" id="MDQ8209174.1"/>
    </source>
</evidence>
<dbReference type="Pfam" id="PF10707">
    <property type="entry name" value="YrbL-PhoP_reg"/>
    <property type="match status" value="1"/>
</dbReference>
<evidence type="ECO:0000313" key="2">
    <source>
        <dbReference type="Proteomes" id="UP001225316"/>
    </source>
</evidence>
<sequence>MPSTDKPLIELKNKEPFSSGGNRLCFRHPDDRARCLKVIRPDRTPDIRRAEKGFPANLRPLKAFDENLVEESVLRGLLHRFPSEIRRHLPQSYGMIDTDLGPAHETDLICDADGLISQTLEQYIWKYGIDTTVQTAISEFKQDWSTRPPNTRDLIPHNFVIHINESKGHLYLIDGYGRQPRIKWLQKDTMPASRLRRRFENFDHRIALILERKANNNGPKHRINNLKRT</sequence>
<reference evidence="1 2" key="1">
    <citation type="submission" date="2023-04" db="EMBL/GenBank/DDBJ databases">
        <title>A novel bacteria isolated from coastal sediment.</title>
        <authorList>
            <person name="Liu X.-J."/>
            <person name="Du Z.-J."/>
        </authorList>
    </citation>
    <scope>NUCLEOTIDE SEQUENCE [LARGE SCALE GENOMIC DNA]</scope>
    <source>
        <strain evidence="1 2">SDUM461003</strain>
    </source>
</reference>
<gene>
    <name evidence="1" type="ORF">QEH52_16730</name>
</gene>
<protein>
    <submittedName>
        <fullName evidence="1">YrbL family protein</fullName>
    </submittedName>
</protein>
<dbReference type="InterPro" id="IPR019647">
    <property type="entry name" value="PhoP_reg_network_YrbL"/>
</dbReference>
<proteinExistence type="predicted"/>
<dbReference type="Proteomes" id="UP001225316">
    <property type="component" value="Unassembled WGS sequence"/>
</dbReference>
<dbReference type="RefSeq" id="WP_308952012.1">
    <property type="nucleotide sequence ID" value="NZ_JARXHW010000055.1"/>
</dbReference>
<keyword evidence="2" id="KW-1185">Reference proteome</keyword>
<comment type="caution">
    <text evidence="1">The sequence shown here is derived from an EMBL/GenBank/DDBJ whole genome shotgun (WGS) entry which is preliminary data.</text>
</comment>
<name>A0ABU1AYD3_9BACT</name>
<dbReference type="EMBL" id="JARXHW010000055">
    <property type="protein sequence ID" value="MDQ8209174.1"/>
    <property type="molecule type" value="Genomic_DNA"/>
</dbReference>